<reference evidence="1" key="1">
    <citation type="submission" date="2014-09" db="EMBL/GenBank/DDBJ databases">
        <authorList>
            <person name="Magalhaes I.L.F."/>
            <person name="Oliveira U."/>
            <person name="Santos F.R."/>
            <person name="Vidigal T.H.D.A."/>
            <person name="Brescovit A.D."/>
            <person name="Santos A.J."/>
        </authorList>
    </citation>
    <scope>NUCLEOTIDE SEQUENCE</scope>
    <source>
        <tissue evidence="1">Shoot tissue taken approximately 20 cm above the soil surface</tissue>
    </source>
</reference>
<evidence type="ECO:0000313" key="1">
    <source>
        <dbReference type="EMBL" id="JAE17366.1"/>
    </source>
</evidence>
<organism evidence="1">
    <name type="scientific">Arundo donax</name>
    <name type="common">Giant reed</name>
    <name type="synonym">Donax arundinaceus</name>
    <dbReference type="NCBI Taxonomy" id="35708"/>
    <lineage>
        <taxon>Eukaryota</taxon>
        <taxon>Viridiplantae</taxon>
        <taxon>Streptophyta</taxon>
        <taxon>Embryophyta</taxon>
        <taxon>Tracheophyta</taxon>
        <taxon>Spermatophyta</taxon>
        <taxon>Magnoliopsida</taxon>
        <taxon>Liliopsida</taxon>
        <taxon>Poales</taxon>
        <taxon>Poaceae</taxon>
        <taxon>PACMAD clade</taxon>
        <taxon>Arundinoideae</taxon>
        <taxon>Arundineae</taxon>
        <taxon>Arundo</taxon>
    </lineage>
</organism>
<reference evidence="1" key="2">
    <citation type="journal article" date="2015" name="Data Brief">
        <title>Shoot transcriptome of the giant reed, Arundo donax.</title>
        <authorList>
            <person name="Barrero R.A."/>
            <person name="Guerrero F.D."/>
            <person name="Moolhuijzen P."/>
            <person name="Goolsby J.A."/>
            <person name="Tidwell J."/>
            <person name="Bellgard S.E."/>
            <person name="Bellgard M.I."/>
        </authorList>
    </citation>
    <scope>NUCLEOTIDE SEQUENCE</scope>
    <source>
        <tissue evidence="1">Shoot tissue taken approximately 20 cm above the soil surface</tissue>
    </source>
</reference>
<proteinExistence type="predicted"/>
<protein>
    <submittedName>
        <fullName evidence="1">Uncharacterized protein</fullName>
    </submittedName>
</protein>
<accession>A0A0A9G499</accession>
<dbReference type="AlphaFoldDB" id="A0A0A9G499"/>
<name>A0A0A9G499_ARUDO</name>
<dbReference type="EMBL" id="GBRH01180530">
    <property type="protein sequence ID" value="JAE17366.1"/>
    <property type="molecule type" value="Transcribed_RNA"/>
</dbReference>
<sequence>MSLDAATTETNIPNVGAQQSYKPKWCLAGLHKVCQRPNYS</sequence>